<evidence type="ECO:0000313" key="3">
    <source>
        <dbReference type="EMBL" id="MFD1611780.1"/>
    </source>
</evidence>
<accession>A0ABW4I3R5</accession>
<dbReference type="PANTHER" id="PTHR35526">
    <property type="entry name" value="ANTI-SIGMA-F FACTOR RSBW-RELATED"/>
    <property type="match status" value="1"/>
</dbReference>
<organism evidence="3 4">
    <name type="scientific">Sphingomonas tabacisoli</name>
    <dbReference type="NCBI Taxonomy" id="2249466"/>
    <lineage>
        <taxon>Bacteria</taxon>
        <taxon>Pseudomonadati</taxon>
        <taxon>Pseudomonadota</taxon>
        <taxon>Alphaproteobacteria</taxon>
        <taxon>Sphingomonadales</taxon>
        <taxon>Sphingomonadaceae</taxon>
        <taxon>Sphingomonas</taxon>
    </lineage>
</organism>
<feature type="domain" description="Histidine kinase/HSP90-like ATPase" evidence="2">
    <location>
        <begin position="19"/>
        <end position="131"/>
    </location>
</feature>
<evidence type="ECO:0000256" key="1">
    <source>
        <dbReference type="ARBA" id="ARBA00022527"/>
    </source>
</evidence>
<keyword evidence="1" id="KW-0808">Transferase</keyword>
<reference evidence="4" key="1">
    <citation type="journal article" date="2019" name="Int. J. Syst. Evol. Microbiol.">
        <title>The Global Catalogue of Microorganisms (GCM) 10K type strain sequencing project: providing services to taxonomists for standard genome sequencing and annotation.</title>
        <authorList>
            <consortium name="The Broad Institute Genomics Platform"/>
            <consortium name="The Broad Institute Genome Sequencing Center for Infectious Disease"/>
            <person name="Wu L."/>
            <person name="Ma J."/>
        </authorList>
    </citation>
    <scope>NUCLEOTIDE SEQUENCE [LARGE SCALE GENOMIC DNA]</scope>
    <source>
        <strain evidence="4">CGMCC 1.16275</strain>
    </source>
</reference>
<dbReference type="PANTHER" id="PTHR35526:SF3">
    <property type="entry name" value="ANTI-SIGMA-F FACTOR RSBW"/>
    <property type="match status" value="1"/>
</dbReference>
<keyword evidence="3" id="KW-0547">Nucleotide-binding</keyword>
<keyword evidence="3" id="KW-0067">ATP-binding</keyword>
<dbReference type="InterPro" id="IPR036890">
    <property type="entry name" value="HATPase_C_sf"/>
</dbReference>
<dbReference type="EMBL" id="JBHUDY010000001">
    <property type="protein sequence ID" value="MFD1611780.1"/>
    <property type="molecule type" value="Genomic_DNA"/>
</dbReference>
<sequence length="141" mass="15207">MAARDSAPVTLRFAPPLVLREVLALTIEACRQLPLQPFDEGRLAIVVEELLANLFEHGGLGANGRLELSLELRPDSVHVMIYDSARAFDPADAPEHGKMPERGGGAGLAIVRRWANILSYEPGPPLNRLILALPLSSGPLT</sequence>
<proteinExistence type="predicted"/>
<dbReference type="InterPro" id="IPR003594">
    <property type="entry name" value="HATPase_dom"/>
</dbReference>
<dbReference type="CDD" id="cd16936">
    <property type="entry name" value="HATPase_RsbW-like"/>
    <property type="match status" value="1"/>
</dbReference>
<protein>
    <submittedName>
        <fullName evidence="3">ATP-binding protein</fullName>
    </submittedName>
</protein>
<keyword evidence="1" id="KW-0723">Serine/threonine-protein kinase</keyword>
<dbReference type="GO" id="GO:0005524">
    <property type="term" value="F:ATP binding"/>
    <property type="evidence" value="ECO:0007669"/>
    <property type="project" value="UniProtKB-KW"/>
</dbReference>
<keyword evidence="1" id="KW-0418">Kinase</keyword>
<evidence type="ECO:0000313" key="4">
    <source>
        <dbReference type="Proteomes" id="UP001597115"/>
    </source>
</evidence>
<name>A0ABW4I3R5_9SPHN</name>
<evidence type="ECO:0000259" key="2">
    <source>
        <dbReference type="Pfam" id="PF13581"/>
    </source>
</evidence>
<dbReference type="Gene3D" id="3.30.565.10">
    <property type="entry name" value="Histidine kinase-like ATPase, C-terminal domain"/>
    <property type="match status" value="1"/>
</dbReference>
<dbReference type="Pfam" id="PF13581">
    <property type="entry name" value="HATPase_c_2"/>
    <property type="match status" value="1"/>
</dbReference>
<comment type="caution">
    <text evidence="3">The sequence shown here is derived from an EMBL/GenBank/DDBJ whole genome shotgun (WGS) entry which is preliminary data.</text>
</comment>
<gene>
    <name evidence="3" type="ORF">ACFSCW_08205</name>
</gene>
<keyword evidence="4" id="KW-1185">Reference proteome</keyword>
<dbReference type="RefSeq" id="WP_380888359.1">
    <property type="nucleotide sequence ID" value="NZ_JBHUDY010000001.1"/>
</dbReference>
<dbReference type="Proteomes" id="UP001597115">
    <property type="component" value="Unassembled WGS sequence"/>
</dbReference>
<dbReference type="InterPro" id="IPR050267">
    <property type="entry name" value="Anti-sigma-factor_SerPK"/>
</dbReference>
<dbReference type="SUPFAM" id="SSF55874">
    <property type="entry name" value="ATPase domain of HSP90 chaperone/DNA topoisomerase II/histidine kinase"/>
    <property type="match status" value="1"/>
</dbReference>